<dbReference type="EMBL" id="KQ964560">
    <property type="protein sequence ID" value="KXN68792.1"/>
    <property type="molecule type" value="Genomic_DNA"/>
</dbReference>
<dbReference type="Proteomes" id="UP000070444">
    <property type="component" value="Unassembled WGS sequence"/>
</dbReference>
<feature type="domain" description="Flavodoxin-like" evidence="2">
    <location>
        <begin position="3"/>
        <end position="141"/>
    </location>
</feature>
<dbReference type="Pfam" id="PF00258">
    <property type="entry name" value="Flavodoxin_1"/>
    <property type="match status" value="1"/>
</dbReference>
<dbReference type="GO" id="GO:0005829">
    <property type="term" value="C:cytosol"/>
    <property type="evidence" value="ECO:0007669"/>
    <property type="project" value="TreeGrafter"/>
</dbReference>
<dbReference type="AlphaFoldDB" id="A0A137P1B2"/>
<dbReference type="PROSITE" id="PS50902">
    <property type="entry name" value="FLAVODOXIN_LIKE"/>
    <property type="match status" value="1"/>
</dbReference>
<dbReference type="InterPro" id="IPR001094">
    <property type="entry name" value="Flavdoxin-like"/>
</dbReference>
<dbReference type="OrthoDB" id="1856718at2759"/>
<dbReference type="InterPro" id="IPR008254">
    <property type="entry name" value="Flavodoxin/NO_synth"/>
</dbReference>
<evidence type="ECO:0000259" key="2">
    <source>
        <dbReference type="PROSITE" id="PS50902"/>
    </source>
</evidence>
<proteinExistence type="predicted"/>
<dbReference type="STRING" id="796925.A0A137P1B2"/>
<dbReference type="PANTHER" id="PTHR19384:SF84">
    <property type="entry name" value="METHIONINE SYNTHASE REDUCTASE"/>
    <property type="match status" value="1"/>
</dbReference>
<sequence length="141" mass="15964">MKLHLVYGSETGTAEGLIRLLNNVLSRLNKTLTTPVEVELFSCDQFIPKLAEKEEVIVIMMVSTTWDGDPPENSFKFRNKILELESSGNEKALSHIKFALLGLGDRGYENFGKFPRFVYENFVKLGASPKFRFEIADDEEG</sequence>
<name>A0A137P1B2_CONC2</name>
<protein>
    <submittedName>
        <fullName evidence="3">Flavo protein</fullName>
    </submittedName>
</protein>
<evidence type="ECO:0000313" key="3">
    <source>
        <dbReference type="EMBL" id="KXN68792.1"/>
    </source>
</evidence>
<dbReference type="Gene3D" id="3.40.50.360">
    <property type="match status" value="1"/>
</dbReference>
<keyword evidence="1" id="KW-0285">Flavoprotein</keyword>
<dbReference type="PANTHER" id="PTHR19384">
    <property type="entry name" value="NITRIC OXIDE SYNTHASE-RELATED"/>
    <property type="match status" value="1"/>
</dbReference>
<dbReference type="PRINTS" id="PR00369">
    <property type="entry name" value="FLAVODOXIN"/>
</dbReference>
<organism evidence="3 4">
    <name type="scientific">Conidiobolus coronatus (strain ATCC 28846 / CBS 209.66 / NRRL 28638)</name>
    <name type="common">Delacroixia coronata</name>
    <dbReference type="NCBI Taxonomy" id="796925"/>
    <lineage>
        <taxon>Eukaryota</taxon>
        <taxon>Fungi</taxon>
        <taxon>Fungi incertae sedis</taxon>
        <taxon>Zoopagomycota</taxon>
        <taxon>Entomophthoromycotina</taxon>
        <taxon>Entomophthoromycetes</taxon>
        <taxon>Entomophthorales</taxon>
        <taxon>Ancylistaceae</taxon>
        <taxon>Conidiobolus</taxon>
    </lineage>
</organism>
<keyword evidence="4" id="KW-1185">Reference proteome</keyword>
<dbReference type="SUPFAM" id="SSF52218">
    <property type="entry name" value="Flavoproteins"/>
    <property type="match status" value="1"/>
</dbReference>
<reference evidence="3 4" key="1">
    <citation type="journal article" date="2015" name="Genome Biol. Evol.">
        <title>Phylogenomic analyses indicate that early fungi evolved digesting cell walls of algal ancestors of land plants.</title>
        <authorList>
            <person name="Chang Y."/>
            <person name="Wang S."/>
            <person name="Sekimoto S."/>
            <person name="Aerts A.L."/>
            <person name="Choi C."/>
            <person name="Clum A."/>
            <person name="LaButti K.M."/>
            <person name="Lindquist E.A."/>
            <person name="Yee Ngan C."/>
            <person name="Ohm R.A."/>
            <person name="Salamov A.A."/>
            <person name="Grigoriev I.V."/>
            <person name="Spatafora J.W."/>
            <person name="Berbee M.L."/>
        </authorList>
    </citation>
    <scope>NUCLEOTIDE SEQUENCE [LARGE SCALE GENOMIC DNA]</scope>
    <source>
        <strain evidence="3 4">NRRL 28638</strain>
    </source>
</reference>
<dbReference type="GO" id="GO:0030586">
    <property type="term" value="F:[methionine synthase] reductase (NADPH) activity"/>
    <property type="evidence" value="ECO:0007669"/>
    <property type="project" value="TreeGrafter"/>
</dbReference>
<accession>A0A137P1B2</accession>
<dbReference type="GO" id="GO:0050660">
    <property type="term" value="F:flavin adenine dinucleotide binding"/>
    <property type="evidence" value="ECO:0007669"/>
    <property type="project" value="TreeGrafter"/>
</dbReference>
<dbReference type="GO" id="GO:0010181">
    <property type="term" value="F:FMN binding"/>
    <property type="evidence" value="ECO:0007669"/>
    <property type="project" value="InterPro"/>
</dbReference>
<dbReference type="InterPro" id="IPR029039">
    <property type="entry name" value="Flavoprotein-like_sf"/>
</dbReference>
<dbReference type="GO" id="GO:0009086">
    <property type="term" value="P:methionine biosynthetic process"/>
    <property type="evidence" value="ECO:0007669"/>
    <property type="project" value="TreeGrafter"/>
</dbReference>
<evidence type="ECO:0000256" key="1">
    <source>
        <dbReference type="ARBA" id="ARBA00022630"/>
    </source>
</evidence>
<dbReference type="GO" id="GO:0050667">
    <property type="term" value="P:homocysteine metabolic process"/>
    <property type="evidence" value="ECO:0007669"/>
    <property type="project" value="TreeGrafter"/>
</dbReference>
<gene>
    <name evidence="3" type="ORF">CONCODRAFT_79629</name>
</gene>
<evidence type="ECO:0000313" key="4">
    <source>
        <dbReference type="Proteomes" id="UP000070444"/>
    </source>
</evidence>